<dbReference type="GO" id="GO:1990298">
    <property type="term" value="C:bub1-bub3 complex"/>
    <property type="evidence" value="ECO:0000318"/>
    <property type="project" value="GO_Central"/>
</dbReference>
<proteinExistence type="predicted"/>
<dbReference type="PRINTS" id="PR00320">
    <property type="entry name" value="GPROTEINBRPT"/>
</dbReference>
<evidence type="ECO:0000256" key="2">
    <source>
        <dbReference type="ARBA" id="ARBA00022737"/>
    </source>
</evidence>
<dbReference type="GO" id="GO:0000776">
    <property type="term" value="C:kinetochore"/>
    <property type="evidence" value="ECO:0000318"/>
    <property type="project" value="GO_Central"/>
</dbReference>
<evidence type="ECO:0000256" key="1">
    <source>
        <dbReference type="ARBA" id="ARBA00022574"/>
    </source>
</evidence>
<dbReference type="GO" id="GO:0033597">
    <property type="term" value="C:mitotic checkpoint complex"/>
    <property type="evidence" value="ECO:0000318"/>
    <property type="project" value="GO_Central"/>
</dbReference>
<dbReference type="GeneID" id="5890102"/>
<evidence type="ECO:0000313" key="5">
    <source>
        <dbReference type="Proteomes" id="UP000001357"/>
    </source>
</evidence>
<dbReference type="KEGG" id="mbr:MONBRDRAFT_24711"/>
<dbReference type="Proteomes" id="UP000001357">
    <property type="component" value="Unassembled WGS sequence"/>
</dbReference>
<dbReference type="FunCoup" id="A9UX89">
    <property type="interactions" value="1326"/>
</dbReference>
<feature type="repeat" description="WD" evidence="3">
    <location>
        <begin position="108"/>
        <end position="132"/>
    </location>
</feature>
<dbReference type="InterPro" id="IPR036322">
    <property type="entry name" value="WD40_repeat_dom_sf"/>
</dbReference>
<keyword evidence="5" id="KW-1185">Reference proteome</keyword>
<dbReference type="PROSITE" id="PS50082">
    <property type="entry name" value="WD_REPEATS_2"/>
    <property type="match status" value="3"/>
</dbReference>
<dbReference type="OMA" id="WDSTLHI"/>
<dbReference type="Gene3D" id="2.130.10.10">
    <property type="entry name" value="YVTN repeat-like/Quinoprotein amine dehydrogenase"/>
    <property type="match status" value="1"/>
</dbReference>
<name>A9UX89_MONBE</name>
<evidence type="ECO:0000313" key="4">
    <source>
        <dbReference type="EMBL" id="EDQ90346.1"/>
    </source>
</evidence>
<keyword evidence="2" id="KW-0677">Repeat</keyword>
<dbReference type="InterPro" id="IPR001680">
    <property type="entry name" value="WD40_rpt"/>
</dbReference>
<dbReference type="GO" id="GO:0007094">
    <property type="term" value="P:mitotic spindle assembly checkpoint signaling"/>
    <property type="evidence" value="ECO:0000318"/>
    <property type="project" value="GO_Central"/>
</dbReference>
<dbReference type="STRING" id="81824.A9UX89"/>
<dbReference type="InterPro" id="IPR015943">
    <property type="entry name" value="WD40/YVTN_repeat-like_dom_sf"/>
</dbReference>
<organism evidence="4 5">
    <name type="scientific">Monosiga brevicollis</name>
    <name type="common">Choanoflagellate</name>
    <dbReference type="NCBI Taxonomy" id="81824"/>
    <lineage>
        <taxon>Eukaryota</taxon>
        <taxon>Choanoflagellata</taxon>
        <taxon>Craspedida</taxon>
        <taxon>Salpingoecidae</taxon>
        <taxon>Monosiga</taxon>
    </lineage>
</organism>
<dbReference type="AlphaFoldDB" id="A9UX89"/>
<evidence type="ECO:0000256" key="3">
    <source>
        <dbReference type="PROSITE-ProRule" id="PRU00221"/>
    </source>
</evidence>
<keyword evidence="1 3" id="KW-0853">WD repeat</keyword>
<dbReference type="Pfam" id="PF00400">
    <property type="entry name" value="WD40"/>
    <property type="match status" value="3"/>
</dbReference>
<evidence type="ECO:0008006" key="6">
    <source>
        <dbReference type="Google" id="ProtNLM"/>
    </source>
</evidence>
<feature type="repeat" description="WD" evidence="3">
    <location>
        <begin position="7"/>
        <end position="48"/>
    </location>
</feature>
<dbReference type="PANTHER" id="PTHR10971">
    <property type="entry name" value="MRNA EXPORT FACTOR AND BUB3"/>
    <property type="match status" value="1"/>
</dbReference>
<dbReference type="InterPro" id="IPR020472">
    <property type="entry name" value="WD40_PAC1"/>
</dbReference>
<dbReference type="RefSeq" id="XP_001745113.1">
    <property type="nucleotide sequence ID" value="XM_001745061.1"/>
</dbReference>
<gene>
    <name evidence="4" type="ORF">MONBRDRAFT_24711</name>
</gene>
<dbReference type="InParanoid" id="A9UX89"/>
<dbReference type="EMBL" id="CH991548">
    <property type="protein sequence ID" value="EDQ90346.1"/>
    <property type="molecule type" value="Genomic_DNA"/>
</dbReference>
<dbReference type="SUPFAM" id="SSF50978">
    <property type="entry name" value="WD40 repeat-like"/>
    <property type="match status" value="1"/>
</dbReference>
<dbReference type="SMART" id="SM00320">
    <property type="entry name" value="WD40"/>
    <property type="match status" value="4"/>
</dbReference>
<dbReference type="GO" id="GO:0043130">
    <property type="term" value="F:ubiquitin binding"/>
    <property type="evidence" value="ECO:0000318"/>
    <property type="project" value="GO_Central"/>
</dbReference>
<dbReference type="eggNOG" id="KOG1036">
    <property type="taxonomic scope" value="Eukaryota"/>
</dbReference>
<sequence>MDKVELASPPQDGITRVAFAPASNDLLASSWDKTVRLYDTDANAMRHRFNLAAPVLDVAFAGNNSAVWLDLTTGQARTVGAHESGVRCVNYHAESGMYSVILHSDPLRMLLSGSWDSTVGIWDPRTNTRTGVLTQPSKIYAMTLAGNMLVVGTASRNVWIWDVRNTQQPFARRESNLKYQTRAIAPMPNGDGYVMSSIEGRVAVEYIEESKQAQKFAFKCHRHKDEQGQEVIHPVNALAFHPGYGTFATGGSDGFVNTWDGGNRKRLYQFQCYETSIASLAFSHDGSKLAVAASYLMEQGPKDHPADAIHIRTVQDKHVKPKEKK</sequence>
<accession>A9UX89</accession>
<reference evidence="4 5" key="1">
    <citation type="journal article" date="2008" name="Nature">
        <title>The genome of the choanoflagellate Monosiga brevicollis and the origin of metazoans.</title>
        <authorList>
            <consortium name="JGI Sequencing"/>
            <person name="King N."/>
            <person name="Westbrook M.J."/>
            <person name="Young S.L."/>
            <person name="Kuo A."/>
            <person name="Abedin M."/>
            <person name="Chapman J."/>
            <person name="Fairclough S."/>
            <person name="Hellsten U."/>
            <person name="Isogai Y."/>
            <person name="Letunic I."/>
            <person name="Marr M."/>
            <person name="Pincus D."/>
            <person name="Putnam N."/>
            <person name="Rokas A."/>
            <person name="Wright K.J."/>
            <person name="Zuzow R."/>
            <person name="Dirks W."/>
            <person name="Good M."/>
            <person name="Goodstein D."/>
            <person name="Lemons D."/>
            <person name="Li W."/>
            <person name="Lyons J.B."/>
            <person name="Morris A."/>
            <person name="Nichols S."/>
            <person name="Richter D.J."/>
            <person name="Salamov A."/>
            <person name="Bork P."/>
            <person name="Lim W.A."/>
            <person name="Manning G."/>
            <person name="Miller W.T."/>
            <person name="McGinnis W."/>
            <person name="Shapiro H."/>
            <person name="Tjian R."/>
            <person name="Grigoriev I.V."/>
            <person name="Rokhsar D."/>
        </authorList>
    </citation>
    <scope>NUCLEOTIDE SEQUENCE [LARGE SCALE GENOMIC DNA]</scope>
    <source>
        <strain evidence="5">MX1 / ATCC 50154</strain>
    </source>
</reference>
<protein>
    <recommendedName>
        <fullName evidence="6">Mitotic checkpoint protein BUB3</fullName>
    </recommendedName>
</protein>
<feature type="repeat" description="WD" evidence="3">
    <location>
        <begin position="235"/>
        <end position="269"/>
    </location>
</feature>
<dbReference type="GO" id="GO:0005654">
    <property type="term" value="C:nucleoplasm"/>
    <property type="evidence" value="ECO:0000318"/>
    <property type="project" value="GO_Central"/>
</dbReference>
<dbReference type="FunFam" id="2.130.10.10:FF:001308">
    <property type="entry name" value="Mitotic checkpoint protein BUB3"/>
    <property type="match status" value="1"/>
</dbReference>